<evidence type="ECO:0000256" key="1">
    <source>
        <dbReference type="SAM" id="Phobius"/>
    </source>
</evidence>
<evidence type="ECO:0000313" key="3">
    <source>
        <dbReference type="Proteomes" id="UP000325780"/>
    </source>
</evidence>
<sequence length="70" mass="7916">MEGGVTNILIQSDTPNHPCMKKTHLLHQSMDCGTPLFTASPHLCFNSFSASHGPCLFSFLFFSFSFFFFY</sequence>
<keyword evidence="1" id="KW-0472">Membrane</keyword>
<name>A0A5N6THZ6_ASPAV</name>
<protein>
    <submittedName>
        <fullName evidence="2">Uncharacterized protein</fullName>
    </submittedName>
</protein>
<keyword evidence="1" id="KW-0812">Transmembrane</keyword>
<keyword evidence="3" id="KW-1185">Reference proteome</keyword>
<gene>
    <name evidence="2" type="ORF">BDV25DRAFT_163469</name>
</gene>
<reference evidence="2 3" key="1">
    <citation type="submission" date="2019-04" db="EMBL/GenBank/DDBJ databases">
        <title>Friends and foes A comparative genomics study of 23 Aspergillus species from section Flavi.</title>
        <authorList>
            <consortium name="DOE Joint Genome Institute"/>
            <person name="Kjaerbolling I."/>
            <person name="Vesth T."/>
            <person name="Frisvad J.C."/>
            <person name="Nybo J.L."/>
            <person name="Theobald S."/>
            <person name="Kildgaard S."/>
            <person name="Isbrandt T."/>
            <person name="Kuo A."/>
            <person name="Sato A."/>
            <person name="Lyhne E.K."/>
            <person name="Kogle M.E."/>
            <person name="Wiebenga A."/>
            <person name="Kun R.S."/>
            <person name="Lubbers R.J."/>
            <person name="Makela M.R."/>
            <person name="Barry K."/>
            <person name="Chovatia M."/>
            <person name="Clum A."/>
            <person name="Daum C."/>
            <person name="Haridas S."/>
            <person name="He G."/>
            <person name="LaButti K."/>
            <person name="Lipzen A."/>
            <person name="Mondo S."/>
            <person name="Riley R."/>
            <person name="Salamov A."/>
            <person name="Simmons B.A."/>
            <person name="Magnuson J.K."/>
            <person name="Henrissat B."/>
            <person name="Mortensen U.H."/>
            <person name="Larsen T.O."/>
            <person name="Devries R.P."/>
            <person name="Grigoriev I.V."/>
            <person name="Machida M."/>
            <person name="Baker S.E."/>
            <person name="Andersen M.R."/>
        </authorList>
    </citation>
    <scope>NUCLEOTIDE SEQUENCE [LARGE SCALE GENOMIC DNA]</scope>
    <source>
        <strain evidence="2 3">IBT 18842</strain>
    </source>
</reference>
<keyword evidence="1" id="KW-1133">Transmembrane helix</keyword>
<organism evidence="2 3">
    <name type="scientific">Aspergillus avenaceus</name>
    <dbReference type="NCBI Taxonomy" id="36643"/>
    <lineage>
        <taxon>Eukaryota</taxon>
        <taxon>Fungi</taxon>
        <taxon>Dikarya</taxon>
        <taxon>Ascomycota</taxon>
        <taxon>Pezizomycotina</taxon>
        <taxon>Eurotiomycetes</taxon>
        <taxon>Eurotiomycetidae</taxon>
        <taxon>Eurotiales</taxon>
        <taxon>Aspergillaceae</taxon>
        <taxon>Aspergillus</taxon>
        <taxon>Aspergillus subgen. Circumdati</taxon>
    </lineage>
</organism>
<dbReference type="EMBL" id="ML742298">
    <property type="protein sequence ID" value="KAE8145966.1"/>
    <property type="molecule type" value="Genomic_DNA"/>
</dbReference>
<feature type="transmembrane region" description="Helical" evidence="1">
    <location>
        <begin position="50"/>
        <end position="69"/>
    </location>
</feature>
<accession>A0A5N6THZ6</accession>
<evidence type="ECO:0000313" key="2">
    <source>
        <dbReference type="EMBL" id="KAE8145966.1"/>
    </source>
</evidence>
<dbReference type="Proteomes" id="UP000325780">
    <property type="component" value="Unassembled WGS sequence"/>
</dbReference>
<proteinExistence type="predicted"/>
<dbReference type="AlphaFoldDB" id="A0A5N6THZ6"/>